<dbReference type="RefSeq" id="WP_013919329.1">
    <property type="nucleotide sequence ID" value="NC_015690.1"/>
</dbReference>
<organism evidence="2 3">
    <name type="scientific">Paenibacillus mucilaginosus (strain KNP414)</name>
    <dbReference type="NCBI Taxonomy" id="1036673"/>
    <lineage>
        <taxon>Bacteria</taxon>
        <taxon>Bacillati</taxon>
        <taxon>Bacillota</taxon>
        <taxon>Bacilli</taxon>
        <taxon>Bacillales</taxon>
        <taxon>Paenibacillaceae</taxon>
        <taxon>Paenibacillus</taxon>
    </lineage>
</organism>
<name>F8FLP9_PAEMK</name>
<dbReference type="AlphaFoldDB" id="F8FLP9"/>
<reference evidence="3" key="1">
    <citation type="submission" date="2011-06" db="EMBL/GenBank/DDBJ databases">
        <title>Complete genome sequence of Paenibacillus mucilaginosus KNP414.</title>
        <authorList>
            <person name="Wang J."/>
            <person name="Hu S."/>
            <person name="Hu X."/>
            <person name="Zhang B."/>
            <person name="Dong D."/>
            <person name="Zhang S."/>
            <person name="Zhao K."/>
            <person name="Wu D."/>
        </authorList>
    </citation>
    <scope>NUCLEOTIDE SEQUENCE [LARGE SCALE GENOMIC DNA]</scope>
    <source>
        <strain evidence="3">KNP414</strain>
    </source>
</reference>
<feature type="compositionally biased region" description="Polar residues" evidence="1">
    <location>
        <begin position="1"/>
        <end position="10"/>
    </location>
</feature>
<gene>
    <name evidence="2" type="ordered locus">KNP414_05652</name>
</gene>
<protein>
    <recommendedName>
        <fullName evidence="4">DUF4023 domain-containing protein</fullName>
    </recommendedName>
</protein>
<dbReference type="HOGENOM" id="CLU_209786_1_0_9"/>
<sequence>MTKQNLTGSTEEWIEKVHDTQAKDEKHRRTHGDNHPAKKLPNKRH</sequence>
<proteinExistence type="predicted"/>
<evidence type="ECO:0000313" key="3">
    <source>
        <dbReference type="Proteomes" id="UP000006620"/>
    </source>
</evidence>
<accession>F8FLP9</accession>
<evidence type="ECO:0000313" key="2">
    <source>
        <dbReference type="EMBL" id="AEI44176.1"/>
    </source>
</evidence>
<dbReference type="InterPro" id="IPR025097">
    <property type="entry name" value="DUF4023"/>
</dbReference>
<reference evidence="2 3" key="2">
    <citation type="journal article" date="2013" name="Genome Announc.">
        <title>Genome Sequence of Growth-Improving Paenibacillus mucilaginosus Strain KNP414.</title>
        <authorList>
            <person name="Lu J.J."/>
            <person name="Wang J.F."/>
            <person name="Hu X.F."/>
        </authorList>
    </citation>
    <scope>NUCLEOTIDE SEQUENCE [LARGE SCALE GENOMIC DNA]</scope>
    <source>
        <strain evidence="2 3">KNP414</strain>
    </source>
</reference>
<dbReference type="PATRIC" id="fig|1036673.3.peg.5245"/>
<dbReference type="KEGG" id="pms:KNP414_05652"/>
<evidence type="ECO:0000256" key="1">
    <source>
        <dbReference type="SAM" id="MobiDB-lite"/>
    </source>
</evidence>
<dbReference type="Pfam" id="PF13215">
    <property type="entry name" value="DUF4023"/>
    <property type="match status" value="1"/>
</dbReference>
<evidence type="ECO:0008006" key="4">
    <source>
        <dbReference type="Google" id="ProtNLM"/>
    </source>
</evidence>
<dbReference type="Proteomes" id="UP000006620">
    <property type="component" value="Chromosome"/>
</dbReference>
<feature type="compositionally biased region" description="Basic and acidic residues" evidence="1">
    <location>
        <begin position="13"/>
        <end position="36"/>
    </location>
</feature>
<feature type="region of interest" description="Disordered" evidence="1">
    <location>
        <begin position="1"/>
        <end position="45"/>
    </location>
</feature>
<dbReference type="EMBL" id="CP002869">
    <property type="protein sequence ID" value="AEI44176.1"/>
    <property type="molecule type" value="Genomic_DNA"/>
</dbReference>